<accession>A0A4V6WHK3</accession>
<dbReference type="AlphaFoldDB" id="A0A4V6WHK3"/>
<proteinExistence type="predicted"/>
<keyword evidence="2" id="KW-1185">Reference proteome</keyword>
<gene>
    <name evidence="1" type="ORF">FCH28_24160</name>
</gene>
<reference evidence="1 2" key="1">
    <citation type="submission" date="2019-04" db="EMBL/GenBank/DDBJ databases">
        <title>Streptomyces piniterrae sp. nov., a heliquinomycin-producing actinomycete isolated from rhizosphere soil of Pinus yunnanensis.</title>
        <authorList>
            <person name="Zhuang X."/>
            <person name="Zhao J."/>
        </authorList>
    </citation>
    <scope>NUCLEOTIDE SEQUENCE [LARGE SCALE GENOMIC DNA]</scope>
    <source>
        <strain evidence="2">jys28</strain>
    </source>
</reference>
<sequence>MPTDQRSSIGPSAPRVWRLNVIPTRPAYRNASEAVGGSRSIMQELFHHHAVAEGTGLTLMSKLHDFA</sequence>
<organism evidence="1 2">
    <name type="scientific">Streptomyces piniterrae</name>
    <dbReference type="NCBI Taxonomy" id="2571125"/>
    <lineage>
        <taxon>Bacteria</taxon>
        <taxon>Bacillati</taxon>
        <taxon>Actinomycetota</taxon>
        <taxon>Actinomycetes</taxon>
        <taxon>Kitasatosporales</taxon>
        <taxon>Streptomycetaceae</taxon>
        <taxon>Streptomyces</taxon>
    </lineage>
</organism>
<protein>
    <submittedName>
        <fullName evidence="1">Uncharacterized protein</fullName>
    </submittedName>
</protein>
<dbReference type="Proteomes" id="UP000308697">
    <property type="component" value="Unassembled WGS sequence"/>
</dbReference>
<dbReference type="EMBL" id="SUMB01000008">
    <property type="protein sequence ID" value="TJZ50368.1"/>
    <property type="molecule type" value="Genomic_DNA"/>
</dbReference>
<name>A0A4V6WHK3_9ACTN</name>
<dbReference type="OrthoDB" id="4226808at2"/>
<evidence type="ECO:0000313" key="2">
    <source>
        <dbReference type="Proteomes" id="UP000308697"/>
    </source>
</evidence>
<comment type="caution">
    <text evidence="1">The sequence shown here is derived from an EMBL/GenBank/DDBJ whole genome shotgun (WGS) entry which is preliminary data.</text>
</comment>
<dbReference type="RefSeq" id="WP_136742189.1">
    <property type="nucleotide sequence ID" value="NZ_SUMB01000008.1"/>
</dbReference>
<evidence type="ECO:0000313" key="1">
    <source>
        <dbReference type="EMBL" id="TJZ50368.1"/>
    </source>
</evidence>